<organism evidence="3 4">
    <name type="scientific">Collybiopsis luxurians FD-317 M1</name>
    <dbReference type="NCBI Taxonomy" id="944289"/>
    <lineage>
        <taxon>Eukaryota</taxon>
        <taxon>Fungi</taxon>
        <taxon>Dikarya</taxon>
        <taxon>Basidiomycota</taxon>
        <taxon>Agaricomycotina</taxon>
        <taxon>Agaricomycetes</taxon>
        <taxon>Agaricomycetidae</taxon>
        <taxon>Agaricales</taxon>
        <taxon>Marasmiineae</taxon>
        <taxon>Omphalotaceae</taxon>
        <taxon>Collybiopsis</taxon>
        <taxon>Collybiopsis luxurians</taxon>
    </lineage>
</organism>
<feature type="compositionally biased region" description="Low complexity" evidence="2">
    <location>
        <begin position="453"/>
        <end position="497"/>
    </location>
</feature>
<feature type="compositionally biased region" description="Low complexity" evidence="2">
    <location>
        <begin position="430"/>
        <end position="444"/>
    </location>
</feature>
<dbReference type="AlphaFoldDB" id="A0A0D0C4H2"/>
<evidence type="ECO:0000313" key="4">
    <source>
        <dbReference type="Proteomes" id="UP000053593"/>
    </source>
</evidence>
<accession>A0A0D0C4H2</accession>
<feature type="compositionally biased region" description="Polar residues" evidence="2">
    <location>
        <begin position="638"/>
        <end position="658"/>
    </location>
</feature>
<keyword evidence="4" id="KW-1185">Reference proteome</keyword>
<dbReference type="Proteomes" id="UP000053593">
    <property type="component" value="Unassembled WGS sequence"/>
</dbReference>
<feature type="region of interest" description="Disordered" evidence="2">
    <location>
        <begin position="596"/>
        <end position="681"/>
    </location>
</feature>
<dbReference type="EMBL" id="KN834765">
    <property type="protein sequence ID" value="KIK63006.1"/>
    <property type="molecule type" value="Genomic_DNA"/>
</dbReference>
<evidence type="ECO:0000256" key="1">
    <source>
        <dbReference type="SAM" id="Coils"/>
    </source>
</evidence>
<dbReference type="HOGENOM" id="CLU_009743_0_0_1"/>
<feature type="region of interest" description="Disordered" evidence="2">
    <location>
        <begin position="844"/>
        <end position="869"/>
    </location>
</feature>
<feature type="compositionally biased region" description="Polar residues" evidence="2">
    <location>
        <begin position="526"/>
        <end position="546"/>
    </location>
</feature>
<sequence length="1096" mass="113750">MQAPIPEQSPRMADMGGLVIVVDSSVALATILPSVMQNYFTQVGRKVFEASPGANYRIGWVTYGQADCPILAKRFFAEYPLVMTALKDSADFSNLGIGTTTAGGTKGMAALEGLVAAVELFDTLAEIKPPKWPSHILHITASFPDNSKHPRENIFPSLDYTTWETLPNELAKRNIFLSSVVLNPKKSTKISELHASPLMNTAPTPWLTALPTHAVYVPLLIPTQKGVKRSAEPMNHIEQPPEKKHQPNVPSAGSPPRPQPTTTPTPSVAGPAPSAQPLTQTASTGSSGAPPQQSVPAPPQIMPNPSAGSNSANVSPLPFPIPPLNSSQRYPWPGLGSFTPTELLSRVKFVEETKKKTDAGLQSALKELKELKDEMETKGEKKEAEMARAVSKVEAFKAELMKMEPILTRFRAVASGYLALLRKMQVGTNTAGGQTTNNNGSTSTPAAPVQIQPSASGDSSSSDLVPPSNANISSTSSPSGPAAAPTSTISASSPHTAVKSSPKPSPSLTATFKQSPKPSPKLLNKANPSQMSPKTTPKSNAKSSPVRNPAASTSTPPAPPMGSGSVAPNAGSGPLGMNMSPEVAIQMQKLWERGVEHSKDMAKGQSSPSLGAATLGGGGIPPHPQTQQPGSGMHIPEGTNSNTISNMGVSGQPGQQIPGTGAEMPNQSVPNGPNPPQNAGTGGIPAWTGTLFLPADPKSGRKDVRIPVTANSANTTECRVHTWPTEMTLAVTNQPVVSPNEFSLWARKTRPVVCTMKASVRVLSPAAGVANPQAQIHMNKVNMANEQIFRAFSNMVNAGKTYIVSSWTLPSGKQSPNVVFSVQHPHGLIGAFFPVNGIPEMPSPMPALSAPGASELSNPNPNTSSASGHNPVLAALQAMNVPREFMSKILMMPPQMQAQAVKALLMKHRQGQQAGMPGAGLGGALAQLGIAGRPGSGSPSQGTGVNITNAAAAMAMRMSQQQAGAPGSSSGGTGLPLNLQNLQAMQGFQQPSGQLGHLGQMDGHQPHSQQQQSNPNLNPNIASLINGMKAKLGNAGNLGNLGGMGGMNAASLGGMGGGVGGMTPQQMQQMQHFQQQLQNRGAFGGGGLGQGGGGMG</sequence>
<feature type="region of interest" description="Disordered" evidence="2">
    <location>
        <begin position="990"/>
        <end position="1022"/>
    </location>
</feature>
<gene>
    <name evidence="3" type="ORF">GYMLUDRAFT_41307</name>
</gene>
<feature type="region of interest" description="Disordered" evidence="2">
    <location>
        <begin position="430"/>
        <end position="579"/>
    </location>
</feature>
<feature type="compositionally biased region" description="Pro residues" evidence="2">
    <location>
        <begin position="253"/>
        <end position="263"/>
    </location>
</feature>
<feature type="coiled-coil region" evidence="1">
    <location>
        <begin position="354"/>
        <end position="392"/>
    </location>
</feature>
<evidence type="ECO:0000313" key="3">
    <source>
        <dbReference type="EMBL" id="KIK63006.1"/>
    </source>
</evidence>
<feature type="compositionally biased region" description="Polar residues" evidence="2">
    <location>
        <begin position="506"/>
        <end position="516"/>
    </location>
</feature>
<feature type="compositionally biased region" description="Polar residues" evidence="2">
    <location>
        <begin position="855"/>
        <end position="868"/>
    </location>
</feature>
<feature type="compositionally biased region" description="Low complexity" evidence="2">
    <location>
        <begin position="285"/>
        <end position="295"/>
    </location>
</feature>
<name>A0A0D0C4H2_9AGAR</name>
<feature type="region of interest" description="Disordered" evidence="2">
    <location>
        <begin position="227"/>
        <end position="314"/>
    </location>
</feature>
<evidence type="ECO:0000256" key="2">
    <source>
        <dbReference type="SAM" id="MobiDB-lite"/>
    </source>
</evidence>
<protein>
    <submittedName>
        <fullName evidence="3">Uncharacterized protein</fullName>
    </submittedName>
</protein>
<keyword evidence="1" id="KW-0175">Coiled coil</keyword>
<feature type="compositionally biased region" description="Low complexity" evidence="2">
    <location>
        <begin position="958"/>
        <end position="968"/>
    </location>
</feature>
<feature type="region of interest" description="Disordered" evidence="2">
    <location>
        <begin position="958"/>
        <end position="977"/>
    </location>
</feature>
<dbReference type="OrthoDB" id="7690434at2759"/>
<proteinExistence type="predicted"/>
<feature type="compositionally biased region" description="Low complexity" evidence="2">
    <location>
        <begin position="1006"/>
        <end position="1016"/>
    </location>
</feature>
<reference evidence="3 4" key="1">
    <citation type="submission" date="2014-04" db="EMBL/GenBank/DDBJ databases">
        <title>Evolutionary Origins and Diversification of the Mycorrhizal Mutualists.</title>
        <authorList>
            <consortium name="DOE Joint Genome Institute"/>
            <consortium name="Mycorrhizal Genomics Consortium"/>
            <person name="Kohler A."/>
            <person name="Kuo A."/>
            <person name="Nagy L.G."/>
            <person name="Floudas D."/>
            <person name="Copeland A."/>
            <person name="Barry K.W."/>
            <person name="Cichocki N."/>
            <person name="Veneault-Fourrey C."/>
            <person name="LaButti K."/>
            <person name="Lindquist E.A."/>
            <person name="Lipzen A."/>
            <person name="Lundell T."/>
            <person name="Morin E."/>
            <person name="Murat C."/>
            <person name="Riley R."/>
            <person name="Ohm R."/>
            <person name="Sun H."/>
            <person name="Tunlid A."/>
            <person name="Henrissat B."/>
            <person name="Grigoriev I.V."/>
            <person name="Hibbett D.S."/>
            <person name="Martin F."/>
        </authorList>
    </citation>
    <scope>NUCLEOTIDE SEQUENCE [LARGE SCALE GENOMIC DNA]</scope>
    <source>
        <strain evidence="3 4">FD-317 M1</strain>
    </source>
</reference>